<keyword evidence="8" id="KW-1185">Reference proteome</keyword>
<evidence type="ECO:0000256" key="5">
    <source>
        <dbReference type="SAM" id="SignalP"/>
    </source>
</evidence>
<dbReference type="SUPFAM" id="SSF49785">
    <property type="entry name" value="Galactose-binding domain-like"/>
    <property type="match status" value="1"/>
</dbReference>
<proteinExistence type="predicted"/>
<dbReference type="Gene3D" id="2.120.10.30">
    <property type="entry name" value="TolB, C-terminal domain"/>
    <property type="match status" value="1"/>
</dbReference>
<dbReference type="Pfam" id="PF23500">
    <property type="entry name" value="DUF7133"/>
    <property type="match status" value="1"/>
</dbReference>
<dbReference type="Gene3D" id="1.10.760.10">
    <property type="entry name" value="Cytochrome c-like domain"/>
    <property type="match status" value="1"/>
</dbReference>
<dbReference type="InterPro" id="IPR011989">
    <property type="entry name" value="ARM-like"/>
</dbReference>
<name>A0A4Q5M1S7_9BACT</name>
<sequence length="948" mass="105779">MKVSKKNPSKNLKIFLFFAFCLYLISSCKSSQPIQNTDNGNNTATATTAPQQDLVKDVINSFSSTSPQMLLPAGADPNSDDWKGVDLEAKKPVIPLYASEEAKHFLLPPGYRIEPVLTEPAIQQPGAIAFDGNGRMYVLELRSYMLTADSKDELEPTSRISRWEDKDNDGVYETGTTFIDNLIFPRFVLPYGKDCVLTMESDADNVYKYTDTDGDGKADKKELFTNKYGRSGNVEHQQAFMYWGMDNWLYSTVNAFRVRETPGGVIREKTGFNRAQWGITHDDDGKLWFQGGASGLPSYFQFPIHYGNFEVANEFAKGFDIPYGAAVKISDMQGGMDEIRQPDGSLKRVTGSAGNDVYRGDRLPESLRGQYFYGEPVARIVRQINPVVKEGLTTLHNVYQDQQSEFLRSTDPLFRPVDMATAPDGTMYIVDMYHGIIQEGQWTQKGTYLRTKIEQYQLDKVVGLGRIWRITYDGKERDKTKPKMLNEKTSALVKHLEHPNGWWRDAAQQLIVLRKDLSVAPALEKMALTSPNVLARMHAIWALEGLNALKTETVQKLLSDANPRIRVQALRAGETLYKEGKKELEASYKAALSDANTDVAVQAMLSHKFLKLPDLEANIKNTVEKNLAAGVKLVGAQIITPPRPTRGLGIMAELSKDQQEMLSRGAVIYNELCSQCHGNNGMGTPAGDGKLLAPALAGSARIQSHPEYAIRVILHGMDGAIEGKTYAGGMMASMKEQPDQWVADIVSYIRNGLSNDASLISKDLVANIRQKTADQTGMYQYDKLIKLVPHELQQREGWKVTASNTASTRIGGNVSPISAFTYEGWSTGVKQEKGMWYQIEFPKETAVSEIQFNSAAMVKRGWVPKPNTPPGQRPMVQTHPRMYIIETSSDGINWQQSLSSQKGNDGDNVIALNPKKAKFIRIKLDQGIDNPEDDIPWTMKQLKIFELN</sequence>
<comment type="caution">
    <text evidence="7">The sequence shown here is derived from an EMBL/GenBank/DDBJ whole genome shotgun (WGS) entry which is preliminary data.</text>
</comment>
<dbReference type="PROSITE" id="PS51257">
    <property type="entry name" value="PROKAR_LIPOPROTEIN"/>
    <property type="match status" value="1"/>
</dbReference>
<dbReference type="PANTHER" id="PTHR33546:SF1">
    <property type="entry name" value="LARGE, MULTIFUNCTIONAL SECRETED PROTEIN"/>
    <property type="match status" value="1"/>
</dbReference>
<keyword evidence="1 4" id="KW-0349">Heme</keyword>
<dbReference type="SUPFAM" id="SSF48371">
    <property type="entry name" value="ARM repeat"/>
    <property type="match status" value="1"/>
</dbReference>
<dbReference type="GO" id="GO:0020037">
    <property type="term" value="F:heme binding"/>
    <property type="evidence" value="ECO:0007669"/>
    <property type="project" value="InterPro"/>
</dbReference>
<keyword evidence="3 4" id="KW-0408">Iron</keyword>
<evidence type="ECO:0000256" key="3">
    <source>
        <dbReference type="ARBA" id="ARBA00023004"/>
    </source>
</evidence>
<dbReference type="Pfam" id="PF00034">
    <property type="entry name" value="Cytochrom_C"/>
    <property type="match status" value="1"/>
</dbReference>
<evidence type="ECO:0000313" key="7">
    <source>
        <dbReference type="EMBL" id="RYU96266.1"/>
    </source>
</evidence>
<dbReference type="InterPro" id="IPR009056">
    <property type="entry name" value="Cyt_c-like_dom"/>
</dbReference>
<dbReference type="InterPro" id="IPR008979">
    <property type="entry name" value="Galactose-bd-like_sf"/>
</dbReference>
<dbReference type="EMBL" id="SEWF01000008">
    <property type="protein sequence ID" value="RYU96266.1"/>
    <property type="molecule type" value="Genomic_DNA"/>
</dbReference>
<feature type="domain" description="Cytochrome c" evidence="6">
    <location>
        <begin position="660"/>
        <end position="753"/>
    </location>
</feature>
<accession>A0A4Q5M1S7</accession>
<dbReference type="AlphaFoldDB" id="A0A4Q5M1S7"/>
<keyword evidence="5" id="KW-0732">Signal</keyword>
<protein>
    <submittedName>
        <fullName evidence="7">C-type cytochrome</fullName>
    </submittedName>
</protein>
<dbReference type="PROSITE" id="PS51007">
    <property type="entry name" value="CYTC"/>
    <property type="match status" value="1"/>
</dbReference>
<evidence type="ECO:0000256" key="4">
    <source>
        <dbReference type="PROSITE-ProRule" id="PRU00433"/>
    </source>
</evidence>
<dbReference type="InterPro" id="IPR011041">
    <property type="entry name" value="Quinoprot_gluc/sorb_DH_b-prop"/>
</dbReference>
<feature type="signal peptide" evidence="5">
    <location>
        <begin position="1"/>
        <end position="31"/>
    </location>
</feature>
<dbReference type="InterPro" id="IPR011042">
    <property type="entry name" value="6-blade_b-propeller_TolB-like"/>
</dbReference>
<feature type="chain" id="PRO_5020955701" evidence="5">
    <location>
        <begin position="32"/>
        <end position="948"/>
    </location>
</feature>
<dbReference type="Proteomes" id="UP000293162">
    <property type="component" value="Unassembled WGS sequence"/>
</dbReference>
<keyword evidence="2 4" id="KW-0479">Metal-binding</keyword>
<dbReference type="InterPro" id="IPR016024">
    <property type="entry name" value="ARM-type_fold"/>
</dbReference>
<dbReference type="InterPro" id="IPR055557">
    <property type="entry name" value="DUF7133"/>
</dbReference>
<dbReference type="Gene3D" id="1.25.10.10">
    <property type="entry name" value="Leucine-rich Repeat Variant"/>
    <property type="match status" value="1"/>
</dbReference>
<dbReference type="PANTHER" id="PTHR33546">
    <property type="entry name" value="LARGE, MULTIFUNCTIONAL SECRETED PROTEIN-RELATED"/>
    <property type="match status" value="1"/>
</dbReference>
<dbReference type="OrthoDB" id="9808161at2"/>
<dbReference type="Gene3D" id="2.60.120.260">
    <property type="entry name" value="Galactose-binding domain-like"/>
    <property type="match status" value="1"/>
</dbReference>
<dbReference type="SUPFAM" id="SSF46626">
    <property type="entry name" value="Cytochrome c"/>
    <property type="match status" value="1"/>
</dbReference>
<gene>
    <name evidence="7" type="ORF">EWM59_07045</name>
</gene>
<evidence type="ECO:0000256" key="1">
    <source>
        <dbReference type="ARBA" id="ARBA00022617"/>
    </source>
</evidence>
<reference evidence="7 8" key="1">
    <citation type="submission" date="2019-02" db="EMBL/GenBank/DDBJ databases">
        <title>Bacterial novel species Emticicia sp. 17J42-9 isolated from soil.</title>
        <authorList>
            <person name="Jung H.-Y."/>
        </authorList>
    </citation>
    <scope>NUCLEOTIDE SEQUENCE [LARGE SCALE GENOMIC DNA]</scope>
    <source>
        <strain evidence="7 8">17J42-9</strain>
    </source>
</reference>
<dbReference type="GO" id="GO:0046872">
    <property type="term" value="F:metal ion binding"/>
    <property type="evidence" value="ECO:0007669"/>
    <property type="project" value="UniProtKB-KW"/>
</dbReference>
<dbReference type="GO" id="GO:0009055">
    <property type="term" value="F:electron transfer activity"/>
    <property type="evidence" value="ECO:0007669"/>
    <property type="project" value="InterPro"/>
</dbReference>
<dbReference type="InterPro" id="IPR036909">
    <property type="entry name" value="Cyt_c-like_dom_sf"/>
</dbReference>
<evidence type="ECO:0000256" key="2">
    <source>
        <dbReference type="ARBA" id="ARBA00022723"/>
    </source>
</evidence>
<dbReference type="RefSeq" id="WP_130020247.1">
    <property type="nucleotide sequence ID" value="NZ_SEWF01000008.1"/>
</dbReference>
<evidence type="ECO:0000259" key="6">
    <source>
        <dbReference type="PROSITE" id="PS51007"/>
    </source>
</evidence>
<evidence type="ECO:0000313" key="8">
    <source>
        <dbReference type="Proteomes" id="UP000293162"/>
    </source>
</evidence>
<organism evidence="7 8">
    <name type="scientific">Emticicia agri</name>
    <dbReference type="NCBI Taxonomy" id="2492393"/>
    <lineage>
        <taxon>Bacteria</taxon>
        <taxon>Pseudomonadati</taxon>
        <taxon>Bacteroidota</taxon>
        <taxon>Cytophagia</taxon>
        <taxon>Cytophagales</taxon>
        <taxon>Leadbetterellaceae</taxon>
        <taxon>Emticicia</taxon>
    </lineage>
</organism>
<dbReference type="SUPFAM" id="SSF50952">
    <property type="entry name" value="Soluble quinoprotein glucose dehydrogenase"/>
    <property type="match status" value="1"/>
</dbReference>